<evidence type="ECO:0000313" key="4">
    <source>
        <dbReference type="Proteomes" id="UP000238314"/>
    </source>
</evidence>
<proteinExistence type="predicted"/>
<dbReference type="AlphaFoldDB" id="A0A1N7KSL3"/>
<evidence type="ECO:0000313" key="1">
    <source>
        <dbReference type="EMBL" id="PQA94988.1"/>
    </source>
</evidence>
<accession>A0A1N7KSL3</accession>
<reference evidence="3" key="2">
    <citation type="submission" date="2017-01" db="EMBL/GenBank/DDBJ databases">
        <authorList>
            <person name="Varghese N."/>
            <person name="Submissions S."/>
        </authorList>
    </citation>
    <scope>NUCLEOTIDE SEQUENCE [LARGE SCALE GENOMIC DNA]</scope>
    <source>
        <strain evidence="3">DSM 21068</strain>
    </source>
</reference>
<keyword evidence="4" id="KW-1185">Reference proteome</keyword>
<dbReference type="Proteomes" id="UP000186246">
    <property type="component" value="Unassembled WGS sequence"/>
</dbReference>
<dbReference type="RefSeq" id="WP_076449969.1">
    <property type="nucleotide sequence ID" value="NZ_FTOJ01000001.1"/>
</dbReference>
<evidence type="ECO:0000313" key="3">
    <source>
        <dbReference type="Proteomes" id="UP000186246"/>
    </source>
</evidence>
<dbReference type="Proteomes" id="UP000238314">
    <property type="component" value="Unassembled WGS sequence"/>
</dbReference>
<dbReference type="EMBL" id="MUGO01000008">
    <property type="protein sequence ID" value="PQA94988.1"/>
    <property type="molecule type" value="Genomic_DNA"/>
</dbReference>
<dbReference type="CDD" id="cd04301">
    <property type="entry name" value="NAT_SF"/>
    <property type="match status" value="1"/>
</dbReference>
<dbReference type="OrthoDB" id="797909at2"/>
<protein>
    <submittedName>
        <fullName evidence="2">Uncharacterized protein</fullName>
    </submittedName>
</protein>
<gene>
    <name evidence="1" type="ORF">B0A70_06615</name>
    <name evidence="2" type="ORF">SAMN05421796_101791</name>
</gene>
<name>A0A1N7KSL3_9FLAO</name>
<dbReference type="EMBL" id="FTOJ01000001">
    <property type="protein sequence ID" value="SIS64537.1"/>
    <property type="molecule type" value="Genomic_DNA"/>
</dbReference>
<evidence type="ECO:0000313" key="2">
    <source>
        <dbReference type="EMBL" id="SIS64537.1"/>
    </source>
</evidence>
<reference evidence="1 4" key="1">
    <citation type="submission" date="2016-11" db="EMBL/GenBank/DDBJ databases">
        <title>Whole genomes of Flavobacteriaceae.</title>
        <authorList>
            <person name="Stine C."/>
            <person name="Li C."/>
            <person name="Tadesse D."/>
        </authorList>
    </citation>
    <scope>NUCLEOTIDE SEQUENCE [LARGE SCALE GENOMIC DNA]</scope>
    <source>
        <strain evidence="1 4">DSM 21068</strain>
    </source>
</reference>
<sequence length="227" mass="26701">MTNESLQSVLSRLNNNDKKSGLIYLRPLNANVDFAKIWIYEPKLTDSITNSDGPDNFYLVKNNENIFVAIVFDMKRDLHWFVLPDYRGMGYLTQALKHSILSHLFLSRDEQRITIKENEIGKDNFKASEKVALILGFTTYKDGEYLLSNEKYTIEDKSLGEDTQFSYDRIEELKKHINYLGRSLWAIQTEIEMKTGNTDYSEELKELVDQIRSHTWKLEDFYWNNKS</sequence>
<reference evidence="2" key="3">
    <citation type="submission" date="2017-01" db="EMBL/GenBank/DDBJ databases">
        <authorList>
            <person name="Mah S.A."/>
            <person name="Swanson W.J."/>
            <person name="Moy G.W."/>
            <person name="Vacquier V.D."/>
        </authorList>
    </citation>
    <scope>NUCLEOTIDE SEQUENCE [LARGE SCALE GENOMIC DNA]</scope>
    <source>
        <strain evidence="2">DSM 21068</strain>
    </source>
</reference>
<organism evidence="2 3">
    <name type="scientific">Chryseobacterium piscicola</name>
    <dbReference type="NCBI Taxonomy" id="551459"/>
    <lineage>
        <taxon>Bacteria</taxon>
        <taxon>Pseudomonadati</taxon>
        <taxon>Bacteroidota</taxon>
        <taxon>Flavobacteriia</taxon>
        <taxon>Flavobacteriales</taxon>
        <taxon>Weeksellaceae</taxon>
        <taxon>Chryseobacterium group</taxon>
        <taxon>Chryseobacterium</taxon>
    </lineage>
</organism>